<reference evidence="1" key="1">
    <citation type="journal article" date="2021" name="PeerJ">
        <title>Extensive microbial diversity within the chicken gut microbiome revealed by metagenomics and culture.</title>
        <authorList>
            <person name="Gilroy R."/>
            <person name="Ravi A."/>
            <person name="Getino M."/>
            <person name="Pursley I."/>
            <person name="Horton D.L."/>
            <person name="Alikhan N.F."/>
            <person name="Baker D."/>
            <person name="Gharbi K."/>
            <person name="Hall N."/>
            <person name="Watson M."/>
            <person name="Adriaenssens E.M."/>
            <person name="Foster-Nyarko E."/>
            <person name="Jarju S."/>
            <person name="Secka A."/>
            <person name="Antonio M."/>
            <person name="Oren A."/>
            <person name="Chaudhuri R.R."/>
            <person name="La Ragione R."/>
            <person name="Hildebrand F."/>
            <person name="Pallen M.J."/>
        </authorList>
    </citation>
    <scope>NUCLEOTIDE SEQUENCE</scope>
    <source>
        <strain evidence="1">ChiSxjej3B15-24422</strain>
    </source>
</reference>
<accession>A0A9D1YMP4</accession>
<proteinExistence type="predicted"/>
<protein>
    <submittedName>
        <fullName evidence="1">Uncharacterized protein</fullName>
    </submittedName>
</protein>
<evidence type="ECO:0000313" key="1">
    <source>
        <dbReference type="EMBL" id="HIY59209.1"/>
    </source>
</evidence>
<sequence length="187" mass="21417">MFFHASPVSNLKRLTPHISNHGTPLIYFSTKRENVLVYLSNAVEKCCRESGFYHDGPWKKWGSYGFTKDGILVLEEYYPDATIETYQSVSGYIYSAKTIRDAIPLSDIPFTFTTSAPASIDECEYVPDAYEALLKAESEGRLILHSFAQNSREKLEWICRSVKSEYAQAEGCPDYQFFLRSKFPNLF</sequence>
<dbReference type="AlphaFoldDB" id="A0A9D1YMP4"/>
<organism evidence="1 2">
    <name type="scientific">Candidatus Eisenbergiella pullistercoris</name>
    <dbReference type="NCBI Taxonomy" id="2838555"/>
    <lineage>
        <taxon>Bacteria</taxon>
        <taxon>Bacillati</taxon>
        <taxon>Bacillota</taxon>
        <taxon>Clostridia</taxon>
        <taxon>Lachnospirales</taxon>
        <taxon>Lachnospiraceae</taxon>
        <taxon>Eisenbergiella</taxon>
    </lineage>
</organism>
<reference evidence="1" key="2">
    <citation type="submission" date="2021-04" db="EMBL/GenBank/DDBJ databases">
        <authorList>
            <person name="Gilroy R."/>
        </authorList>
    </citation>
    <scope>NUCLEOTIDE SEQUENCE</scope>
    <source>
        <strain evidence="1">ChiSxjej3B15-24422</strain>
    </source>
</reference>
<comment type="caution">
    <text evidence="1">The sequence shown here is derived from an EMBL/GenBank/DDBJ whole genome shotgun (WGS) entry which is preliminary data.</text>
</comment>
<gene>
    <name evidence="1" type="ORF">H9831_00770</name>
</gene>
<name>A0A9D1YMP4_9FIRM</name>
<dbReference type="EMBL" id="DXDD01000007">
    <property type="protein sequence ID" value="HIY59209.1"/>
    <property type="molecule type" value="Genomic_DNA"/>
</dbReference>
<evidence type="ECO:0000313" key="2">
    <source>
        <dbReference type="Proteomes" id="UP000824007"/>
    </source>
</evidence>
<dbReference type="Proteomes" id="UP000824007">
    <property type="component" value="Unassembled WGS sequence"/>
</dbReference>